<proteinExistence type="predicted"/>
<dbReference type="Gene3D" id="2.30.130.30">
    <property type="entry name" value="Hypothetical protein"/>
    <property type="match status" value="1"/>
</dbReference>
<dbReference type="OrthoDB" id="9800495at2"/>
<dbReference type="Pfam" id="PF04266">
    <property type="entry name" value="ASCH"/>
    <property type="match status" value="1"/>
</dbReference>
<dbReference type="InterPro" id="IPR007374">
    <property type="entry name" value="ASCH_domain"/>
</dbReference>
<gene>
    <name evidence="2" type="ORF">EUB48_08965</name>
</gene>
<dbReference type="EMBL" id="CP035503">
    <property type="protein sequence ID" value="QDL37386.1"/>
    <property type="molecule type" value="Genomic_DNA"/>
</dbReference>
<keyword evidence="3" id="KW-1185">Reference proteome</keyword>
<dbReference type="InterPro" id="IPR015947">
    <property type="entry name" value="PUA-like_sf"/>
</dbReference>
<dbReference type="Proteomes" id="UP000316798">
    <property type="component" value="Chromosome"/>
</dbReference>
<evidence type="ECO:0000313" key="3">
    <source>
        <dbReference type="Proteomes" id="UP000316798"/>
    </source>
</evidence>
<sequence length="154" mass="16978">MTLFPDYSDSPRGSAILLSVKPKFADLIVAGSKQVELRRSIPALPVGTIAIYSSSPVQSIVALADVQETIEARPSRLWTLARENGGGLTKAELLVYFDAKKTGFALMLENVRVFDMPVNPKKIFKLFTPPQSFKYLAAKELQKLVALLEPRDAK</sequence>
<dbReference type="KEGG" id="rhf:EUB48_08965"/>
<organism evidence="2 3">
    <name type="scientific">Rhodoferax sediminis</name>
    <dbReference type="NCBI Taxonomy" id="2509614"/>
    <lineage>
        <taxon>Bacteria</taxon>
        <taxon>Pseudomonadati</taxon>
        <taxon>Pseudomonadota</taxon>
        <taxon>Betaproteobacteria</taxon>
        <taxon>Burkholderiales</taxon>
        <taxon>Comamonadaceae</taxon>
        <taxon>Rhodoferax</taxon>
    </lineage>
</organism>
<dbReference type="AlphaFoldDB" id="A0A515DAG6"/>
<evidence type="ECO:0000313" key="2">
    <source>
        <dbReference type="EMBL" id="QDL37386.1"/>
    </source>
</evidence>
<protein>
    <submittedName>
        <fullName evidence="2">ASCH domain-containing protein</fullName>
    </submittedName>
</protein>
<reference evidence="2 3" key="1">
    <citation type="submission" date="2019-01" db="EMBL/GenBank/DDBJ databases">
        <title>Genomic insights into a novel species Rhodoferax sp.</title>
        <authorList>
            <person name="Jin L."/>
        </authorList>
    </citation>
    <scope>NUCLEOTIDE SEQUENCE [LARGE SCALE GENOMIC DNA]</scope>
    <source>
        <strain evidence="2 3">CHu59-6-5</strain>
    </source>
</reference>
<accession>A0A515DAG6</accession>
<dbReference type="SUPFAM" id="SSF88697">
    <property type="entry name" value="PUA domain-like"/>
    <property type="match status" value="1"/>
</dbReference>
<name>A0A515DAG6_9BURK</name>
<evidence type="ECO:0000259" key="1">
    <source>
        <dbReference type="Pfam" id="PF04266"/>
    </source>
</evidence>
<feature type="domain" description="ASCH" evidence="1">
    <location>
        <begin position="18"/>
        <end position="68"/>
    </location>
</feature>